<dbReference type="Pfam" id="PF08906">
    <property type="entry name" value="T6SS_Tdi1_C"/>
    <property type="match status" value="1"/>
</dbReference>
<name>A0AAI9C1V0_STEMA</name>
<evidence type="ECO:0000313" key="3">
    <source>
        <dbReference type="EMBL" id="EKT4092458.1"/>
    </source>
</evidence>
<reference evidence="3" key="1">
    <citation type="submission" date="2022-07" db="EMBL/GenBank/DDBJ databases">
        <authorList>
            <consortium name="DAFM: The Division of Animal and Food Microbiology"/>
        </authorList>
    </citation>
    <scope>NUCLEOTIDE SEQUENCE</scope>
    <source>
        <strain evidence="3">19MO01SH01-2</strain>
    </source>
</reference>
<dbReference type="InterPro" id="IPR015002">
    <property type="entry name" value="T6SS_Tdi1_C"/>
</dbReference>
<evidence type="ECO:0000313" key="4">
    <source>
        <dbReference type="Proteomes" id="UP001218208"/>
    </source>
</evidence>
<dbReference type="AlphaFoldDB" id="A0AAI9C1V0"/>
<gene>
    <name evidence="3" type="ORF">QEG23_001968</name>
</gene>
<proteinExistence type="predicted"/>
<dbReference type="EMBL" id="ABLOJW010000009">
    <property type="protein sequence ID" value="EKT4092458.1"/>
    <property type="molecule type" value="Genomic_DNA"/>
</dbReference>
<feature type="domain" description="T6SS immunity protein Tdi1 C-terminal" evidence="2">
    <location>
        <begin position="130"/>
        <end position="191"/>
    </location>
</feature>
<dbReference type="Proteomes" id="UP001218208">
    <property type="component" value="Unassembled WGS sequence"/>
</dbReference>
<dbReference type="Pfam" id="PF08887">
    <property type="entry name" value="GAD-like"/>
    <property type="match status" value="1"/>
</dbReference>
<dbReference type="RefSeq" id="WP_180859801.1">
    <property type="nucleotide sequence ID" value="NZ_JAVTIG010000007.1"/>
</dbReference>
<dbReference type="InterPro" id="IPR014983">
    <property type="entry name" value="GAD-rel"/>
</dbReference>
<organism evidence="3 4">
    <name type="scientific">Stenotrophomonas maltophilia</name>
    <name type="common">Pseudomonas maltophilia</name>
    <name type="synonym">Xanthomonas maltophilia</name>
    <dbReference type="NCBI Taxonomy" id="40324"/>
    <lineage>
        <taxon>Bacteria</taxon>
        <taxon>Pseudomonadati</taxon>
        <taxon>Pseudomonadota</taxon>
        <taxon>Gammaproteobacteria</taxon>
        <taxon>Lysobacterales</taxon>
        <taxon>Lysobacteraceae</taxon>
        <taxon>Stenotrophomonas</taxon>
        <taxon>Stenotrophomonas maltophilia group</taxon>
    </lineage>
</organism>
<feature type="domain" description="GAD-related" evidence="1">
    <location>
        <begin position="10"/>
        <end position="91"/>
    </location>
</feature>
<evidence type="ECO:0000259" key="2">
    <source>
        <dbReference type="Pfam" id="PF08906"/>
    </source>
</evidence>
<comment type="caution">
    <text evidence="3">The sequence shown here is derived from an EMBL/GenBank/DDBJ whole genome shotgun (WGS) entry which is preliminary data.</text>
</comment>
<protein>
    <submittedName>
        <fullName evidence="3">DUF1851 domain-containing protein</fullName>
    </submittedName>
</protein>
<evidence type="ECO:0000259" key="1">
    <source>
        <dbReference type="Pfam" id="PF08887"/>
    </source>
</evidence>
<sequence length="751" mass="83450">MQQSSLLNSAPLSNVEVDALENVIPVAIRDLLIRRGRSVFRGGRIQLCHPQDLAMVMELALRHDPDLAPEDTLAYAYSAFGTIYFVHTQYGPGQIDLLSGTVLCRRLTEDRFSPGDIGGDATSVFRLPEERLDLVDKDGHPMFDAAVLAQGPLGVGHCYGFFPALGLGGVAQLDSLQVVEAPVHFSILAQLVEFQLFREASHGELVAVMRQPPVPTPEEIVAHLSPECPYQVVRYADIKAEVPQDSTYAPEHYVWGDPDELVLLVDGDLKLDTLDLDDPLAPWREEDLGAYIRFILVRGNAEITRHVHSLETDGACGLLVSGDLTTTNAIVGGQEIRVGGNLRVRELFWGDYNHGKLHVVGNTEAAVLIQTDYSMQFDGSVHCVRRMDDEAITDDGIEQIIEPDCLSRESEDPDSFWSLDAGAMLERLTAGKSVIRAEGLSAPDPLLCTVNLFGDGTISPDNFLRICAEDMLPMNICGYDFHRDGLSLQVRADIEDAGAPSYIMQMEDPSRNIAARFVMERVETSVGIIDRLKGRRPETGWGLWNYICSDVNSDQSEWARVEAHEIPPAHVSLVLKAWQFLQEGASSRHWTAEIIPASEIKDLLALEICQPYDNYDDDDRCGFWIGHCHAAFRQQEQGPDPVEPTLRLSRELNQPDGTSVIESYYFDVETCMDGSERVRIRYKADQDLEDSPAQLDPVGGAELAGALRIYKRGAREMRSANADLLSGEAPYFARDDAFAMNFWRRQGYLTQ</sequence>
<accession>A0AAI9C1V0</accession>